<sequence>MYPPDLLAEVHGDEDLAAAVVDYADVRQNLLDLVSTRAIPALNTCLQGIHDDGDSYVDSDDLAVLLGEVTDLLRRREQLLDHLRTEGITIADAREAVTDNGHLPAQRLPPAAPSTGEDRRPRRAVPAGT</sequence>
<dbReference type="Proteomes" id="UP000198802">
    <property type="component" value="Unassembled WGS sequence"/>
</dbReference>
<organism evidence="2 3">
    <name type="scientific">Parafrankia irregularis</name>
    <dbReference type="NCBI Taxonomy" id="795642"/>
    <lineage>
        <taxon>Bacteria</taxon>
        <taxon>Bacillati</taxon>
        <taxon>Actinomycetota</taxon>
        <taxon>Actinomycetes</taxon>
        <taxon>Frankiales</taxon>
        <taxon>Frankiaceae</taxon>
        <taxon>Parafrankia</taxon>
    </lineage>
</organism>
<reference evidence="3" key="1">
    <citation type="submission" date="2015-11" db="EMBL/GenBank/DDBJ databases">
        <authorList>
            <person name="Varghese N."/>
        </authorList>
    </citation>
    <scope>NUCLEOTIDE SEQUENCE [LARGE SCALE GENOMIC DNA]</scope>
    <source>
        <strain evidence="3">DSM 45899</strain>
    </source>
</reference>
<dbReference type="RefSeq" id="WP_054571592.1">
    <property type="nucleotide sequence ID" value="NZ_FAOZ01000049.1"/>
</dbReference>
<evidence type="ECO:0000313" key="3">
    <source>
        <dbReference type="Proteomes" id="UP000198802"/>
    </source>
</evidence>
<feature type="region of interest" description="Disordered" evidence="1">
    <location>
        <begin position="98"/>
        <end position="129"/>
    </location>
</feature>
<name>A0A0S4R1V1_9ACTN</name>
<protein>
    <submittedName>
        <fullName evidence="2">Uncharacterized protein</fullName>
    </submittedName>
</protein>
<gene>
    <name evidence="2" type="ORF">Ga0074812_14930</name>
</gene>
<evidence type="ECO:0000256" key="1">
    <source>
        <dbReference type="SAM" id="MobiDB-lite"/>
    </source>
</evidence>
<dbReference type="EMBL" id="FAOZ01000049">
    <property type="protein sequence ID" value="CUU60886.1"/>
    <property type="molecule type" value="Genomic_DNA"/>
</dbReference>
<dbReference type="AlphaFoldDB" id="A0A0S4R1V1"/>
<accession>A0A0S4R1V1</accession>
<evidence type="ECO:0000313" key="2">
    <source>
        <dbReference type="EMBL" id="CUU60886.1"/>
    </source>
</evidence>
<proteinExistence type="predicted"/>
<keyword evidence="3" id="KW-1185">Reference proteome</keyword>